<evidence type="ECO:0000256" key="1">
    <source>
        <dbReference type="SAM" id="MobiDB-lite"/>
    </source>
</evidence>
<proteinExistence type="predicted"/>
<dbReference type="VEuPathDB" id="FungiDB:PHYBLDRAFT_164079"/>
<sequence length="171" mass="19830">MYEPNFKDEYKPKSKSKDNFNVFYKANYKYKGRQEKKTNRTTNTNDKDKDKGNPNSNSNITINIHIIVISLILINKNDLRIFVLGLSVGTAQVNGKATFITSTFCYIEILRESTAVCVKSLNIYFSTAYFNWVPNCHRLKYVRESEIQLSNSIVNRTILRVSWARVINELV</sequence>
<gene>
    <name evidence="2" type="ORF">PHYBLDRAFT_164079</name>
</gene>
<reference evidence="3" key="1">
    <citation type="submission" date="2015-06" db="EMBL/GenBank/DDBJ databases">
        <title>Expansion of signal transduction pathways in fungi by whole-genome duplication.</title>
        <authorList>
            <consortium name="DOE Joint Genome Institute"/>
            <person name="Corrochano L.M."/>
            <person name="Kuo A."/>
            <person name="Marcet-Houben M."/>
            <person name="Polaino S."/>
            <person name="Salamov A."/>
            <person name="Villalobos J.M."/>
            <person name="Alvarez M.I."/>
            <person name="Avalos J."/>
            <person name="Benito E.P."/>
            <person name="Benoit I."/>
            <person name="Burger G."/>
            <person name="Camino L.P."/>
            <person name="Canovas D."/>
            <person name="Cerda-Olmedo E."/>
            <person name="Cheng J.-F."/>
            <person name="Dominguez A."/>
            <person name="Elias M."/>
            <person name="Eslava A.P."/>
            <person name="Glaser F."/>
            <person name="Grimwood J."/>
            <person name="Gutierrez G."/>
            <person name="Heitman J."/>
            <person name="Henrissat B."/>
            <person name="Iturriaga E.A."/>
            <person name="Lang B.F."/>
            <person name="Lavin J.L."/>
            <person name="Lee S."/>
            <person name="Li W."/>
            <person name="Lindquist E."/>
            <person name="Lopez-Garcia S."/>
            <person name="Luque E.M."/>
            <person name="Marcos A.T."/>
            <person name="Martin J."/>
            <person name="McCluskey K."/>
            <person name="Medina H.R."/>
            <person name="Miralles-Duran A."/>
            <person name="Miyazaki A."/>
            <person name="Munoz-Torres E."/>
            <person name="Oguiza J.A."/>
            <person name="Ohm R."/>
            <person name="Olmedo M."/>
            <person name="Orejas M."/>
            <person name="Ortiz-Castellanos L."/>
            <person name="Pisabarro A.G."/>
            <person name="Rodriguez-Romero J."/>
            <person name="Ruiz-Herrera J."/>
            <person name="Ruiz-Vazquez R."/>
            <person name="Sanz C."/>
            <person name="Schackwitz W."/>
            <person name="Schmutz J."/>
            <person name="Shahriari M."/>
            <person name="Shelest E."/>
            <person name="Silva-Franco F."/>
            <person name="Soanes D."/>
            <person name="Syed K."/>
            <person name="Tagua V.G."/>
            <person name="Talbot N.J."/>
            <person name="Thon M."/>
            <person name="De vries R.P."/>
            <person name="Wiebenga A."/>
            <person name="Yadav J.S."/>
            <person name="Braun E.L."/>
            <person name="Baker S."/>
            <person name="Garre V."/>
            <person name="Horwitz B."/>
            <person name="Torres-Martinez S."/>
            <person name="Idnurm A."/>
            <person name="Herrera-Estrella A."/>
            <person name="Gabaldon T."/>
            <person name="Grigoriev I.V."/>
        </authorList>
    </citation>
    <scope>NUCLEOTIDE SEQUENCE [LARGE SCALE GENOMIC DNA]</scope>
    <source>
        <strain evidence="3">NRRL 1555(-)</strain>
    </source>
</reference>
<keyword evidence="3" id="KW-1185">Reference proteome</keyword>
<evidence type="ECO:0000313" key="3">
    <source>
        <dbReference type="Proteomes" id="UP000077315"/>
    </source>
</evidence>
<protein>
    <submittedName>
        <fullName evidence="2">Uncharacterized protein</fullName>
    </submittedName>
</protein>
<dbReference type="AlphaFoldDB" id="A0A167Q359"/>
<dbReference type="Proteomes" id="UP000077315">
    <property type="component" value="Unassembled WGS sequence"/>
</dbReference>
<dbReference type="GeneID" id="28995835"/>
<dbReference type="RefSeq" id="XP_018297027.1">
    <property type="nucleotide sequence ID" value="XM_018434929.1"/>
</dbReference>
<evidence type="ECO:0000313" key="2">
    <source>
        <dbReference type="EMBL" id="OAD78987.1"/>
    </source>
</evidence>
<dbReference type="EMBL" id="KV440973">
    <property type="protein sequence ID" value="OAD78987.1"/>
    <property type="molecule type" value="Genomic_DNA"/>
</dbReference>
<organism evidence="2 3">
    <name type="scientific">Phycomyces blakesleeanus (strain ATCC 8743b / DSM 1359 / FGSC 10004 / NBRC 33097 / NRRL 1555)</name>
    <dbReference type="NCBI Taxonomy" id="763407"/>
    <lineage>
        <taxon>Eukaryota</taxon>
        <taxon>Fungi</taxon>
        <taxon>Fungi incertae sedis</taxon>
        <taxon>Mucoromycota</taxon>
        <taxon>Mucoromycotina</taxon>
        <taxon>Mucoromycetes</taxon>
        <taxon>Mucorales</taxon>
        <taxon>Phycomycetaceae</taxon>
        <taxon>Phycomyces</taxon>
    </lineage>
</organism>
<name>A0A167Q359_PHYB8</name>
<dbReference type="InParanoid" id="A0A167Q359"/>
<accession>A0A167Q359</accession>
<feature type="region of interest" description="Disordered" evidence="1">
    <location>
        <begin position="31"/>
        <end position="55"/>
    </location>
</feature>